<dbReference type="GO" id="GO:0030036">
    <property type="term" value="P:actin cytoskeleton organization"/>
    <property type="evidence" value="ECO:0007669"/>
    <property type="project" value="TreeGrafter"/>
</dbReference>
<feature type="region of interest" description="Disordered" evidence="5">
    <location>
        <begin position="543"/>
        <end position="563"/>
    </location>
</feature>
<evidence type="ECO:0000256" key="1">
    <source>
        <dbReference type="ARBA" id="ARBA00004496"/>
    </source>
</evidence>
<dbReference type="FunFam" id="2.30.42.10:FF:000055">
    <property type="entry name" value="PDZ and LIM domain protein 3"/>
    <property type="match status" value="1"/>
</dbReference>
<dbReference type="GO" id="GO:0030018">
    <property type="term" value="C:Z disc"/>
    <property type="evidence" value="ECO:0007669"/>
    <property type="project" value="TreeGrafter"/>
</dbReference>
<dbReference type="GeneID" id="117234476"/>
<organism evidence="7 8">
    <name type="scientific">Bombus vosnesenskii</name>
    <dbReference type="NCBI Taxonomy" id="207650"/>
    <lineage>
        <taxon>Eukaryota</taxon>
        <taxon>Metazoa</taxon>
        <taxon>Ecdysozoa</taxon>
        <taxon>Arthropoda</taxon>
        <taxon>Hexapoda</taxon>
        <taxon>Insecta</taxon>
        <taxon>Pterygota</taxon>
        <taxon>Neoptera</taxon>
        <taxon>Endopterygota</taxon>
        <taxon>Hymenoptera</taxon>
        <taxon>Apocrita</taxon>
        <taxon>Aculeata</taxon>
        <taxon>Apoidea</taxon>
        <taxon>Anthophila</taxon>
        <taxon>Apidae</taxon>
        <taxon>Bombus</taxon>
        <taxon>Pyrobombus</taxon>
    </lineage>
</organism>
<dbReference type="GO" id="GO:0003779">
    <property type="term" value="F:actin binding"/>
    <property type="evidence" value="ECO:0007669"/>
    <property type="project" value="TreeGrafter"/>
</dbReference>
<keyword evidence="4" id="KW-0175">Coiled coil</keyword>
<evidence type="ECO:0000256" key="5">
    <source>
        <dbReference type="SAM" id="MobiDB-lite"/>
    </source>
</evidence>
<evidence type="ECO:0000256" key="3">
    <source>
        <dbReference type="ARBA" id="ARBA00023038"/>
    </source>
</evidence>
<feature type="compositionally biased region" description="Low complexity" evidence="5">
    <location>
        <begin position="294"/>
        <end position="303"/>
    </location>
</feature>
<name>A0A6J3KEM7_9HYME</name>
<dbReference type="GO" id="GO:0061061">
    <property type="term" value="P:muscle structure development"/>
    <property type="evidence" value="ECO:0007669"/>
    <property type="project" value="TreeGrafter"/>
</dbReference>
<accession>A0A6J3KEM7</accession>
<feature type="compositionally biased region" description="Basic and acidic residues" evidence="5">
    <location>
        <begin position="138"/>
        <end position="157"/>
    </location>
</feature>
<dbReference type="SMART" id="SM00228">
    <property type="entry name" value="PDZ"/>
    <property type="match status" value="1"/>
</dbReference>
<feature type="region of interest" description="Disordered" evidence="5">
    <location>
        <begin position="504"/>
        <end position="524"/>
    </location>
</feature>
<keyword evidence="2" id="KW-0963">Cytoplasm</keyword>
<sequence length="702" mass="79239">MAISIKFTKFDNTPWGFRLAGGSDFPQPLTVIRVTEGSLAECMGLKVGDVVVRLNDQPISSLTHGQAHEELMRAGNNFVLGVQREEDSLKAVEALSEENIVPYKIPLADLPPVFPEQILKGETVIERHEEITCEVKPGEEEVKPEVEPLPDKPKDANSEIVPNQNLTDDEIAQLILEEEELLTDKGVLGVNFKKLKPRVTALKQSKVIEELQNIATAEPPLVEQLRRTSVFLQKPQRPIPTPRKKQEEQEETEVESYKVVIKKQKKRSVTDRLLEKGLLKPEDASTPEPPTPEATPSATPEPSGCRSDQERELESRPESKAESKAESKPEESETEQQPEETIACDEGNAEAASVHEEETQQERTTQGSILSEIEKEMANVAAKVDKEKIKELVSTEINLEKQLENVQRQLLALKQLPSEIESHLRIVSEQLQKIMELSGVQNGATDNDEGRREAQEDAEEAKESEERDEEHEELEETEEHDVTEYTEDISYSAYSDEHVQIVRASEEDDEETETQELEGTLSVKSEEGSRVKKFVVSYETKVLKSPSPAPSSHGSFEPDPNLSAKDQVIQELQRVKQRGRKRSQDLWPQAKQVELTRGRRWRCPNDFFNDEMIAEVLSSQAEVIRGRALGVNFKKYEKTNLPNYDHLMNSSVYKMIHKMEREPKRGIPARPAKVNAAEDIIERVKSPALSIADDRSTRSVSH</sequence>
<feature type="compositionally biased region" description="Acidic residues" evidence="5">
    <location>
        <begin position="506"/>
        <end position="516"/>
    </location>
</feature>
<dbReference type="AlphaFoldDB" id="A0A6J3KEM7"/>
<dbReference type="GO" id="GO:0001725">
    <property type="term" value="C:stress fiber"/>
    <property type="evidence" value="ECO:0007669"/>
    <property type="project" value="TreeGrafter"/>
</dbReference>
<dbReference type="GO" id="GO:0051371">
    <property type="term" value="F:muscle alpha-actinin binding"/>
    <property type="evidence" value="ECO:0007669"/>
    <property type="project" value="TreeGrafter"/>
</dbReference>
<evidence type="ECO:0000313" key="7">
    <source>
        <dbReference type="Proteomes" id="UP000504631"/>
    </source>
</evidence>
<keyword evidence="3" id="KW-0862">Zinc</keyword>
<evidence type="ECO:0000259" key="6">
    <source>
        <dbReference type="PROSITE" id="PS50106"/>
    </source>
</evidence>
<feature type="compositionally biased region" description="Basic and acidic residues" evidence="5">
    <location>
        <begin position="268"/>
        <end position="283"/>
    </location>
</feature>
<protein>
    <submittedName>
        <fullName evidence="8">Probable inactive protein kinase DDB_G0270444 isoform X3</fullName>
    </submittedName>
</protein>
<proteinExistence type="predicted"/>
<dbReference type="InterPro" id="IPR050604">
    <property type="entry name" value="PDZ-LIM_domain"/>
</dbReference>
<evidence type="ECO:0000313" key="8">
    <source>
        <dbReference type="RefSeq" id="XP_033351623.1"/>
    </source>
</evidence>
<feature type="region of interest" description="Disordered" evidence="5">
    <location>
        <begin position="138"/>
        <end position="161"/>
    </location>
</feature>
<evidence type="ECO:0000256" key="4">
    <source>
        <dbReference type="SAM" id="Coils"/>
    </source>
</evidence>
<dbReference type="GO" id="GO:0016301">
    <property type="term" value="F:kinase activity"/>
    <property type="evidence" value="ECO:0007669"/>
    <property type="project" value="UniProtKB-KW"/>
</dbReference>
<dbReference type="GO" id="GO:0031941">
    <property type="term" value="C:filamentous actin"/>
    <property type="evidence" value="ECO:0007669"/>
    <property type="project" value="TreeGrafter"/>
</dbReference>
<dbReference type="Pfam" id="PF00595">
    <property type="entry name" value="PDZ"/>
    <property type="match status" value="1"/>
</dbReference>
<feature type="compositionally biased region" description="Acidic residues" evidence="5">
    <location>
        <begin position="456"/>
        <end position="485"/>
    </location>
</feature>
<keyword evidence="8" id="KW-0418">Kinase</keyword>
<dbReference type="RefSeq" id="XP_033351623.1">
    <property type="nucleotide sequence ID" value="XM_033495732.1"/>
</dbReference>
<comment type="subcellular location">
    <subcellularLocation>
        <location evidence="1">Cytoplasm</location>
    </subcellularLocation>
</comment>
<dbReference type="Gene3D" id="2.30.42.10">
    <property type="match status" value="1"/>
</dbReference>
<dbReference type="PANTHER" id="PTHR24214">
    <property type="entry name" value="PDZ AND LIM DOMAIN PROTEIN ZASP"/>
    <property type="match status" value="1"/>
</dbReference>
<dbReference type="Proteomes" id="UP000504631">
    <property type="component" value="Unplaced"/>
</dbReference>
<feature type="region of interest" description="Disordered" evidence="5">
    <location>
        <begin position="233"/>
        <end position="370"/>
    </location>
</feature>
<keyword evidence="8" id="KW-0808">Transferase</keyword>
<reference evidence="8" key="1">
    <citation type="submission" date="2025-08" db="UniProtKB">
        <authorList>
            <consortium name="RefSeq"/>
        </authorList>
    </citation>
    <scope>IDENTIFICATION</scope>
    <source>
        <tissue evidence="8">Muscle</tissue>
    </source>
</reference>
<keyword evidence="3" id="KW-0440">LIM domain</keyword>
<dbReference type="CDD" id="cd23068">
    <property type="entry name" value="PDZ_ZASP52-like"/>
    <property type="match status" value="1"/>
</dbReference>
<dbReference type="GO" id="GO:0005912">
    <property type="term" value="C:adherens junction"/>
    <property type="evidence" value="ECO:0007669"/>
    <property type="project" value="TreeGrafter"/>
</dbReference>
<keyword evidence="3" id="KW-0479">Metal-binding</keyword>
<feature type="compositionally biased region" description="Basic and acidic residues" evidence="5">
    <location>
        <begin position="307"/>
        <end position="331"/>
    </location>
</feature>
<feature type="coiled-coil region" evidence="4">
    <location>
        <begin position="370"/>
        <end position="416"/>
    </location>
</feature>
<evidence type="ECO:0000256" key="2">
    <source>
        <dbReference type="ARBA" id="ARBA00022490"/>
    </source>
</evidence>
<dbReference type="PANTHER" id="PTHR24214:SF38">
    <property type="entry name" value="PDZ AND LIM DOMAIN PROTEIN ZASP-RELATED"/>
    <property type="match status" value="1"/>
</dbReference>
<gene>
    <name evidence="8" type="primary">LOC117234476</name>
</gene>
<keyword evidence="7" id="KW-1185">Reference proteome</keyword>
<dbReference type="InterPro" id="IPR001478">
    <property type="entry name" value="PDZ"/>
</dbReference>
<feature type="domain" description="PDZ" evidence="6">
    <location>
        <begin position="4"/>
        <end position="86"/>
    </location>
</feature>
<dbReference type="InterPro" id="IPR036034">
    <property type="entry name" value="PDZ_sf"/>
</dbReference>
<dbReference type="PROSITE" id="PS50106">
    <property type="entry name" value="PDZ"/>
    <property type="match status" value="1"/>
</dbReference>
<dbReference type="SUPFAM" id="SSF50156">
    <property type="entry name" value="PDZ domain-like"/>
    <property type="match status" value="1"/>
</dbReference>
<feature type="region of interest" description="Disordered" evidence="5">
    <location>
        <begin position="438"/>
        <end position="485"/>
    </location>
</feature>